<feature type="transmembrane region" description="Helical" evidence="1">
    <location>
        <begin position="134"/>
        <end position="152"/>
    </location>
</feature>
<keyword evidence="1" id="KW-1133">Transmembrane helix</keyword>
<evidence type="ECO:0000313" key="4">
    <source>
        <dbReference type="Proteomes" id="UP000032160"/>
    </source>
</evidence>
<dbReference type="STRING" id="1458461.BN1012_Phect1481"/>
<dbReference type="RefSeq" id="WP_043950273.1">
    <property type="nucleotide sequence ID" value="NZ_HG966617.1"/>
</dbReference>
<dbReference type="EMBL" id="HG966617">
    <property type="protein sequence ID" value="CDO59695.1"/>
    <property type="molecule type" value="Genomic_DNA"/>
</dbReference>
<keyword evidence="1" id="KW-0472">Membrane</keyword>
<evidence type="ECO:0000313" key="3">
    <source>
        <dbReference type="EMBL" id="CDO59695.1"/>
    </source>
</evidence>
<dbReference type="AlphaFoldDB" id="X5MLR1"/>
<protein>
    <submittedName>
        <fullName evidence="3">Beta-carotene hydroxylase</fullName>
    </submittedName>
</protein>
<feature type="domain" description="Fatty acid desaturase" evidence="2">
    <location>
        <begin position="53"/>
        <end position="282"/>
    </location>
</feature>
<reference evidence="3 4" key="1">
    <citation type="journal article" date="2014" name="Front. Genet.">
        <title>Genome and metabolic network of "Candidatus Phaeomarinobacter ectocarpi" Ec32, a new candidate genus of Alphaproteobacteria frequently associated with brown algae.</title>
        <authorList>
            <person name="Dittami S.M."/>
            <person name="Barbeyron T."/>
            <person name="Boyen C."/>
            <person name="Cambefort J."/>
            <person name="Collet G."/>
            <person name="Delage L."/>
            <person name="Gobet A."/>
            <person name="Groisillier A."/>
            <person name="Leblanc C."/>
            <person name="Michel G."/>
            <person name="Scornet D."/>
            <person name="Siegel A."/>
            <person name="Tapia J.E."/>
            <person name="Tonon T."/>
        </authorList>
    </citation>
    <scope>NUCLEOTIDE SEQUENCE [LARGE SCALE GENOMIC DNA]</scope>
    <source>
        <strain evidence="3 4">Ec32</strain>
    </source>
</reference>
<keyword evidence="1" id="KW-0812">Transmembrane</keyword>
<proteinExistence type="predicted"/>
<keyword evidence="4" id="KW-1185">Reference proteome</keyword>
<accession>X5MLR1</accession>
<dbReference type="HOGENOM" id="CLU_078192_0_0_5"/>
<evidence type="ECO:0000256" key="1">
    <source>
        <dbReference type="SAM" id="Phobius"/>
    </source>
</evidence>
<dbReference type="Pfam" id="PF00487">
    <property type="entry name" value="FA_desaturase"/>
    <property type="match status" value="1"/>
</dbReference>
<feature type="transmembrane region" description="Helical" evidence="1">
    <location>
        <begin position="164"/>
        <end position="186"/>
    </location>
</feature>
<dbReference type="InterPro" id="IPR005804">
    <property type="entry name" value="FA_desaturase_dom"/>
</dbReference>
<dbReference type="Proteomes" id="UP000032160">
    <property type="component" value="Chromosome I"/>
</dbReference>
<feature type="transmembrane region" description="Helical" evidence="1">
    <location>
        <begin position="49"/>
        <end position="67"/>
    </location>
</feature>
<sequence>MLPELKPHSDAMATTAHAMIGGVVWQTIALSLGAAAVIITVMTLGALDLVPLWAVAIVIYVSVYLSYTALHEAVHQNITGGRQDLAWINQAIGTLSAFFLSHSYEMHRTIHLTHHRNTNDPEHDPDHWVKGSNWLMTMLRSLTIFNGYFLFCRRHWDDKRMRRAYWIGLRDTTVSTLVLVAIAVFVDWKLALFGYAIPAMLAAMTLGLLFDYFVHTPHKARARFENTRVFVFPGWLDTLVTWAYVQQNYHGVHHAFPRIPFTKYRAFYRETRTDIQDAGMPVARPLG</sequence>
<name>X5MLR1_9HYPH</name>
<feature type="transmembrane region" description="Helical" evidence="1">
    <location>
        <begin position="192"/>
        <end position="214"/>
    </location>
</feature>
<dbReference type="KEGG" id="pect:BN1012_Phect1481"/>
<gene>
    <name evidence="3" type="ORF">BN1012_Phect1481</name>
</gene>
<feature type="transmembrane region" description="Helical" evidence="1">
    <location>
        <begin position="20"/>
        <end position="42"/>
    </location>
</feature>
<dbReference type="GO" id="GO:0006629">
    <property type="term" value="P:lipid metabolic process"/>
    <property type="evidence" value="ECO:0007669"/>
    <property type="project" value="InterPro"/>
</dbReference>
<organism evidence="3 4">
    <name type="scientific">Candidatus Phaeomarinibacter ectocarpi</name>
    <dbReference type="NCBI Taxonomy" id="1458461"/>
    <lineage>
        <taxon>Bacteria</taxon>
        <taxon>Pseudomonadati</taxon>
        <taxon>Pseudomonadota</taxon>
        <taxon>Alphaproteobacteria</taxon>
        <taxon>Hyphomicrobiales</taxon>
        <taxon>Parvibaculaceae</taxon>
        <taxon>Candidatus Phaeomarinibacter</taxon>
    </lineage>
</organism>
<evidence type="ECO:0000259" key="2">
    <source>
        <dbReference type="Pfam" id="PF00487"/>
    </source>
</evidence>
<dbReference type="OrthoDB" id="784276at2"/>